<comment type="similarity">
    <text evidence="1">Belongs to the CDK5RAP3 family.</text>
</comment>
<evidence type="ECO:0000256" key="1">
    <source>
        <dbReference type="ARBA" id="ARBA00007478"/>
    </source>
</evidence>
<dbReference type="InterPro" id="IPR008491">
    <property type="entry name" value="CDK5RAP3"/>
</dbReference>
<evidence type="ECO:0000313" key="2">
    <source>
        <dbReference type="EMBL" id="KAK5640263.1"/>
    </source>
</evidence>
<dbReference type="GO" id="GO:0012505">
    <property type="term" value="C:endomembrane system"/>
    <property type="evidence" value="ECO:0007669"/>
    <property type="project" value="TreeGrafter"/>
</dbReference>
<dbReference type="EMBL" id="JAVRBK010000008">
    <property type="protein sequence ID" value="KAK5640263.1"/>
    <property type="molecule type" value="Genomic_DNA"/>
</dbReference>
<evidence type="ECO:0000313" key="3">
    <source>
        <dbReference type="Proteomes" id="UP001329430"/>
    </source>
</evidence>
<proteinExistence type="inferred from homology"/>
<dbReference type="AlphaFoldDB" id="A0AAN7V796"/>
<dbReference type="Proteomes" id="UP001329430">
    <property type="component" value="Chromosome 8"/>
</dbReference>
<gene>
    <name evidence="2" type="ORF">RI129_011074</name>
</gene>
<dbReference type="PANTHER" id="PTHR14894">
    <property type="entry name" value="CDK5 REGULATORY SUBUNIT-ASSOCIATED PROTEIN 3"/>
    <property type="match status" value="1"/>
</dbReference>
<comment type="caution">
    <text evidence="2">The sequence shown here is derived from an EMBL/GenBank/DDBJ whole genome shotgun (WGS) entry which is preliminary data.</text>
</comment>
<reference evidence="2 3" key="1">
    <citation type="journal article" date="2024" name="Insects">
        <title>An Improved Chromosome-Level Genome Assembly of the Firefly Pyrocoelia pectoralis.</title>
        <authorList>
            <person name="Fu X."/>
            <person name="Meyer-Rochow V.B."/>
            <person name="Ballantyne L."/>
            <person name="Zhu X."/>
        </authorList>
    </citation>
    <scope>NUCLEOTIDE SEQUENCE [LARGE SCALE GENOMIC DNA]</scope>
    <source>
        <strain evidence="2">XCY_ONT2</strain>
    </source>
</reference>
<evidence type="ECO:0008006" key="4">
    <source>
        <dbReference type="Google" id="ProtNLM"/>
    </source>
</evidence>
<sequence length="498" mass="56942">MDEQNIPIDINTSKLLDWLTSRRHINKDWQSEILKIREKINNAIQDMPEHRGVVELLSGQHINYFHCLKIIDILKETEADTKNLFGRYGSQRMKDWKDIVQMYERNSLYLAEAAQMLIRNSNYEVPSLRKQVTKLEQIQLECEKKIKELAKTETVTLGEFTTSCKQLGISGKNIKKELTSLLNDLPQIYESAAKKTQSLALTLTLHTAYLQYHSNGDVHTYILPLLSYVIEKGNTTTYEYTYGEKPISVEIPKVKLDADEEPKVVDTIDFGDDIDFDISPEKSEIDWGTLSTDDGFEIVEHTDLDINVEDAGIVVENSGVDGGIARGNDALTLLDNPKTRDQFLNDLTELEAFLLLRLYEKSNDSDVLDISQMQDVPSEFQMQSVESLTSMLDNVRSILNDITCKRTQHLHNIKHFPKYIDMLAESLSQKLSTVDRIRDAKNVLEDKIEAARKEIEQMLPDIDTVINNTKILQRQVAEDISKKYKGRPVNIIGSVNML</sequence>
<name>A0AAN7V796_9COLE</name>
<accession>A0AAN7V796</accession>
<organism evidence="2 3">
    <name type="scientific">Pyrocoelia pectoralis</name>
    <dbReference type="NCBI Taxonomy" id="417401"/>
    <lineage>
        <taxon>Eukaryota</taxon>
        <taxon>Metazoa</taxon>
        <taxon>Ecdysozoa</taxon>
        <taxon>Arthropoda</taxon>
        <taxon>Hexapoda</taxon>
        <taxon>Insecta</taxon>
        <taxon>Pterygota</taxon>
        <taxon>Neoptera</taxon>
        <taxon>Endopterygota</taxon>
        <taxon>Coleoptera</taxon>
        <taxon>Polyphaga</taxon>
        <taxon>Elateriformia</taxon>
        <taxon>Elateroidea</taxon>
        <taxon>Lampyridae</taxon>
        <taxon>Lampyrinae</taxon>
        <taxon>Pyrocoelia</taxon>
    </lineage>
</organism>
<dbReference type="PANTHER" id="PTHR14894:SF0">
    <property type="entry name" value="CDK5 REGULATORY SUBUNIT-ASSOCIATED PROTEIN 3"/>
    <property type="match status" value="1"/>
</dbReference>
<keyword evidence="3" id="KW-1185">Reference proteome</keyword>
<protein>
    <recommendedName>
        <fullName evidence="4">CDK5 regulatory subunit-associated protein 3</fullName>
    </recommendedName>
</protein>
<dbReference type="Pfam" id="PF05600">
    <property type="entry name" value="CDK5RAP3"/>
    <property type="match status" value="1"/>
</dbReference>
<dbReference type="GO" id="GO:0007346">
    <property type="term" value="P:regulation of mitotic cell cycle"/>
    <property type="evidence" value="ECO:0007669"/>
    <property type="project" value="TreeGrafter"/>
</dbReference>